<evidence type="ECO:0000256" key="1">
    <source>
        <dbReference type="ARBA" id="ARBA00001933"/>
    </source>
</evidence>
<dbReference type="PANTHER" id="PTHR43727:SF2">
    <property type="entry name" value="GROUP IV DECARBOXYLASE"/>
    <property type="match status" value="1"/>
</dbReference>
<dbReference type="Pfam" id="PF00278">
    <property type="entry name" value="Orn_DAP_Arg_deC"/>
    <property type="match status" value="1"/>
</dbReference>
<dbReference type="STRING" id="888050.HMPREF9004_0247"/>
<dbReference type="Proteomes" id="UP000013015">
    <property type="component" value="Unassembled WGS sequence"/>
</dbReference>
<protein>
    <recommendedName>
        <fullName evidence="6 7">Diaminopimelate decarboxylase</fullName>
        <shortName evidence="6">DAP decarboxylase</shortName>
        <shortName evidence="6">DAPDC</shortName>
        <ecNumber evidence="6 7">4.1.1.20</ecNumber>
    </recommendedName>
</protein>
<keyword evidence="13" id="KW-1185">Reference proteome</keyword>
<dbReference type="EMBL" id="AQHZ01000005">
    <property type="protein sequence ID" value="ENO18912.1"/>
    <property type="molecule type" value="Genomic_DNA"/>
</dbReference>
<evidence type="ECO:0000256" key="3">
    <source>
        <dbReference type="ARBA" id="ARBA00022898"/>
    </source>
</evidence>
<dbReference type="InterPro" id="IPR022644">
    <property type="entry name" value="De-COase2_N"/>
</dbReference>
<feature type="domain" description="Orn/DAP/Arg decarboxylase 2 C-terminal" evidence="10">
    <location>
        <begin position="334"/>
        <end position="429"/>
    </location>
</feature>
<dbReference type="HAMAP" id="MF_02120">
    <property type="entry name" value="LysA"/>
    <property type="match status" value="1"/>
</dbReference>
<evidence type="ECO:0000313" key="12">
    <source>
        <dbReference type="EMBL" id="ENO18912.1"/>
    </source>
</evidence>
<comment type="subunit">
    <text evidence="6">Homodimer.</text>
</comment>
<evidence type="ECO:0000256" key="7">
    <source>
        <dbReference type="NCBIfam" id="TIGR01048"/>
    </source>
</evidence>
<feature type="binding site" evidence="6">
    <location>
        <position position="431"/>
    </location>
    <ligand>
        <name>pyridoxal 5'-phosphate</name>
        <dbReference type="ChEBI" id="CHEBI:597326"/>
    </ligand>
</feature>
<dbReference type="InterPro" id="IPR002986">
    <property type="entry name" value="DAP_deCOOHase_LysA"/>
</dbReference>
<feature type="binding site" evidence="6">
    <location>
        <position position="402"/>
    </location>
    <ligand>
        <name>substrate</name>
    </ligand>
</feature>
<comment type="caution">
    <text evidence="12">The sequence shown here is derived from an EMBL/GenBank/DDBJ whole genome shotgun (WGS) entry which is preliminary data.</text>
</comment>
<keyword evidence="4 6" id="KW-0457">Lysine biosynthesis</keyword>
<feature type="modified residue" description="N6-(pyridoxal phosphate)lysine" evidence="6 8">
    <location>
        <position position="97"/>
    </location>
</feature>
<proteinExistence type="inferred from homology"/>
<dbReference type="PRINTS" id="PR01179">
    <property type="entry name" value="ODADCRBXLASE"/>
</dbReference>
<dbReference type="PANTHER" id="PTHR43727">
    <property type="entry name" value="DIAMINOPIMELATE DECARBOXYLASE"/>
    <property type="match status" value="1"/>
</dbReference>
<dbReference type="EC" id="4.1.1.20" evidence="6 7"/>
<organism evidence="12 13">
    <name type="scientific">Schaalia cardiffensis F0333</name>
    <dbReference type="NCBI Taxonomy" id="888050"/>
    <lineage>
        <taxon>Bacteria</taxon>
        <taxon>Bacillati</taxon>
        <taxon>Actinomycetota</taxon>
        <taxon>Actinomycetes</taxon>
        <taxon>Actinomycetales</taxon>
        <taxon>Actinomycetaceae</taxon>
        <taxon>Schaalia</taxon>
    </lineage>
</organism>
<dbReference type="GO" id="GO:0030170">
    <property type="term" value="F:pyridoxal phosphate binding"/>
    <property type="evidence" value="ECO:0007669"/>
    <property type="project" value="UniProtKB-UniRule"/>
</dbReference>
<feature type="binding site" evidence="6">
    <location>
        <position position="283"/>
    </location>
    <ligand>
        <name>pyridoxal 5'-phosphate</name>
        <dbReference type="ChEBI" id="CHEBI:597326"/>
    </ligand>
</feature>
<keyword evidence="5 6" id="KW-0456">Lyase</keyword>
<evidence type="ECO:0000256" key="5">
    <source>
        <dbReference type="ARBA" id="ARBA00023239"/>
    </source>
</evidence>
<evidence type="ECO:0000256" key="8">
    <source>
        <dbReference type="PIRSR" id="PIRSR600183-50"/>
    </source>
</evidence>
<feature type="active site" description="Proton donor" evidence="8">
    <location>
        <position position="401"/>
    </location>
</feature>
<dbReference type="InterPro" id="IPR009006">
    <property type="entry name" value="Ala_racemase/Decarboxylase_C"/>
</dbReference>
<dbReference type="PATRIC" id="fig|888050.3.peg.242"/>
<evidence type="ECO:0000259" key="10">
    <source>
        <dbReference type="Pfam" id="PF00278"/>
    </source>
</evidence>
<dbReference type="InterPro" id="IPR022653">
    <property type="entry name" value="De-COase2_pyr-phos_BS"/>
</dbReference>
<dbReference type="UniPathway" id="UPA00034">
    <property type="reaction ID" value="UER00027"/>
</dbReference>
<dbReference type="InterPro" id="IPR029066">
    <property type="entry name" value="PLP-binding_barrel"/>
</dbReference>
<keyword evidence="6" id="KW-0028">Amino-acid biosynthesis</keyword>
<dbReference type="Pfam" id="PF02784">
    <property type="entry name" value="Orn_Arg_deC_N"/>
    <property type="match status" value="1"/>
</dbReference>
<gene>
    <name evidence="6 12" type="primary">lysA</name>
    <name evidence="12" type="ORF">HMPREF9004_0247</name>
</gene>
<comment type="pathway">
    <text evidence="6 9">Amino-acid biosynthesis; L-lysine biosynthesis via DAP pathway; L-lysine from DL-2,6-diaminopimelate: step 1/1.</text>
</comment>
<comment type="catalytic activity">
    <reaction evidence="6 9">
        <text>meso-2,6-diaminopimelate + H(+) = L-lysine + CO2</text>
        <dbReference type="Rhea" id="RHEA:15101"/>
        <dbReference type="ChEBI" id="CHEBI:15378"/>
        <dbReference type="ChEBI" id="CHEBI:16526"/>
        <dbReference type="ChEBI" id="CHEBI:32551"/>
        <dbReference type="ChEBI" id="CHEBI:57791"/>
        <dbReference type="EC" id="4.1.1.20"/>
    </reaction>
</comment>
<dbReference type="GO" id="GO:0008836">
    <property type="term" value="F:diaminopimelate decarboxylase activity"/>
    <property type="evidence" value="ECO:0007669"/>
    <property type="project" value="UniProtKB-UniRule"/>
</dbReference>
<dbReference type="GO" id="GO:0009089">
    <property type="term" value="P:lysine biosynthetic process via diaminopimelate"/>
    <property type="evidence" value="ECO:0007669"/>
    <property type="project" value="UniProtKB-UniRule"/>
</dbReference>
<evidence type="ECO:0000256" key="4">
    <source>
        <dbReference type="ARBA" id="ARBA00023154"/>
    </source>
</evidence>
<dbReference type="AlphaFoldDB" id="N6X6A8"/>
<sequence length="475" mass="50812">MSEALDSMDFRPLGELLCPEPEERPDLWPWSARRREDGVLEIGGVALSEVAQEFATPLFVLDRADLRGRANIWATAMAEEFWDGYGMNGGDAFYAGKAFLCSDVVRTVSEVGMGIDTASLGELTMAVRSGVEPSRIGLHGNNKLDSEIELALRAGGGKGIERIFVDSLPEVAQIEAIAARLNTSARVMIRVKTGVHAGGNEYISTGHEDQKFGVGAFDGQLEEVVAAIEAAPHLEFRGLHSHIGSQIQGTAAFEEAASIICSLGKKISEMIGRPVEEIDLGGGVGVAYTGDDEPPTPPVEVVRQIARSVREACTRLDMKIPRVSVEPGRSIAGPSTVTLYRVGAVKDANLAEGFTRRYVAVDGGMADNIRPALYGARYTATLANRVSDAELVRSRVVGKHCESGDIVVWDVDLPSDVRAGDLLAVPVTGAYGYSMASNYNMLTKPGVIAVEDGAAEWIMRPQTVEDLLALDPGLD</sequence>
<dbReference type="NCBIfam" id="TIGR01048">
    <property type="entry name" value="lysA"/>
    <property type="match status" value="1"/>
</dbReference>
<dbReference type="SUPFAM" id="SSF51419">
    <property type="entry name" value="PLP-binding barrel"/>
    <property type="match status" value="1"/>
</dbReference>
<feature type="binding site" evidence="6">
    <location>
        <position position="374"/>
    </location>
    <ligand>
        <name>substrate</name>
    </ligand>
</feature>
<keyword evidence="3 6" id="KW-0663">Pyridoxal phosphate</keyword>
<feature type="binding site" evidence="6">
    <location>
        <begin position="326"/>
        <end position="329"/>
    </location>
    <ligand>
        <name>pyridoxal 5'-phosphate</name>
        <dbReference type="ChEBI" id="CHEBI:597326"/>
    </ligand>
</feature>
<dbReference type="CDD" id="cd06828">
    <property type="entry name" value="PLPDE_III_DapDC"/>
    <property type="match status" value="1"/>
</dbReference>
<dbReference type="InterPro" id="IPR000183">
    <property type="entry name" value="Orn/DAP/Arg_de-COase"/>
</dbReference>
<dbReference type="RefSeq" id="WP_005961888.1">
    <property type="nucleotide sequence ID" value="NZ_CP040505.1"/>
</dbReference>
<dbReference type="HOGENOM" id="CLU_026444_0_1_11"/>
<dbReference type="SUPFAM" id="SSF50621">
    <property type="entry name" value="Alanine racemase C-terminal domain-like"/>
    <property type="match status" value="1"/>
</dbReference>
<comment type="cofactor">
    <cofactor evidence="1 6 8 9">
        <name>pyridoxal 5'-phosphate</name>
        <dbReference type="ChEBI" id="CHEBI:597326"/>
    </cofactor>
</comment>
<feature type="binding site" evidence="6">
    <location>
        <position position="329"/>
    </location>
    <ligand>
        <name>substrate</name>
    </ligand>
</feature>
<feature type="domain" description="Orn/DAP/Arg decarboxylase 2 N-terminal" evidence="11">
    <location>
        <begin position="91"/>
        <end position="332"/>
    </location>
</feature>
<dbReference type="PRINTS" id="PR01181">
    <property type="entry name" value="DAPDCRBXLASE"/>
</dbReference>
<dbReference type="InterPro" id="IPR022643">
    <property type="entry name" value="De-COase2_C"/>
</dbReference>
<dbReference type="Gene3D" id="3.20.20.10">
    <property type="entry name" value="Alanine racemase"/>
    <property type="match status" value="1"/>
</dbReference>
<comment type="similarity">
    <text evidence="6">Belongs to the Orn/Lys/Arg decarboxylase class-II family. LysA subfamily.</text>
</comment>
<feature type="binding site" evidence="6">
    <location>
        <position position="370"/>
    </location>
    <ligand>
        <name>substrate</name>
    </ligand>
</feature>
<evidence type="ECO:0000256" key="9">
    <source>
        <dbReference type="RuleBase" id="RU003738"/>
    </source>
</evidence>
<evidence type="ECO:0000313" key="13">
    <source>
        <dbReference type="Proteomes" id="UP000013015"/>
    </source>
</evidence>
<comment type="function">
    <text evidence="6">Specifically catalyzes the decarboxylation of meso-diaminopimelate (meso-DAP) to L-lysine.</text>
</comment>
<dbReference type="PROSITE" id="PS00878">
    <property type="entry name" value="ODR_DC_2_1"/>
    <property type="match status" value="1"/>
</dbReference>
<name>N6X6A8_9ACTO</name>
<keyword evidence="2 6" id="KW-0210">Decarboxylase</keyword>
<evidence type="ECO:0000256" key="6">
    <source>
        <dbReference type="HAMAP-Rule" id="MF_02120"/>
    </source>
</evidence>
<evidence type="ECO:0000256" key="2">
    <source>
        <dbReference type="ARBA" id="ARBA00022793"/>
    </source>
</evidence>
<dbReference type="FunFam" id="3.20.20.10:FF:000003">
    <property type="entry name" value="Diaminopimelate decarboxylase"/>
    <property type="match status" value="1"/>
</dbReference>
<reference evidence="12 13" key="1">
    <citation type="submission" date="2013-03" db="EMBL/GenBank/DDBJ databases">
        <title>Reference genome for the Human Microbiome Project.</title>
        <authorList>
            <person name="Aqrawi P."/>
            <person name="Ayvaz T."/>
            <person name="Bess C."/>
            <person name="Blankenburg K."/>
            <person name="Coyle M."/>
            <person name="Deng J."/>
            <person name="Forbes L."/>
            <person name="Fowler G."/>
            <person name="Francisco L."/>
            <person name="Fu Q."/>
            <person name="Gibbs R."/>
            <person name="Gross S."/>
            <person name="Gubbala S."/>
            <person name="Hale W."/>
            <person name="Hemphill L."/>
            <person name="Highlander S."/>
            <person name="Hirani K."/>
            <person name="Jackson L."/>
            <person name="Jakkamsetti A."/>
            <person name="Javaid M."/>
            <person name="Jayaseelan J.C."/>
            <person name="Jiang H."/>
            <person name="Joshi V."/>
            <person name="Korchina V."/>
            <person name="Kovar C."/>
            <person name="Lara F."/>
            <person name="Lee S."/>
            <person name="Liu Y."/>
            <person name="Mata R."/>
            <person name="Mathew T."/>
            <person name="Munidasa M."/>
            <person name="Muzny D."/>
            <person name="Nazareth L."/>
            <person name="Ngo R."/>
            <person name="Nguyen L."/>
            <person name="Nguyen N."/>
            <person name="Okwuonu G."/>
            <person name="Ongeri F."/>
            <person name="Palculict T."/>
            <person name="Patil S."/>
            <person name="Petrosino J."/>
            <person name="Pham C."/>
            <person name="Pham P."/>
            <person name="Pu L.-L."/>
            <person name="Qin X."/>
            <person name="Qu J."/>
            <person name="Reid J."/>
            <person name="Ross M."/>
            <person name="Ruth R."/>
            <person name="Saada N."/>
            <person name="San Lucas F."/>
            <person name="Santibanez J."/>
            <person name="Shang Y."/>
            <person name="Simmons D."/>
            <person name="Song X.-Z."/>
            <person name="Tang L.-Y."/>
            <person name="Thornton R."/>
            <person name="Warren J."/>
            <person name="Weissenberger G."/>
            <person name="Wilczek-Boney K."/>
            <person name="Worley K."/>
            <person name="Youmans B."/>
            <person name="Zhang J."/>
            <person name="Zhang L."/>
            <person name="Zhao Z."/>
            <person name="Zhou C."/>
            <person name="Zhu D."/>
            <person name="Zhu Y."/>
        </authorList>
    </citation>
    <scope>NUCLEOTIDE SEQUENCE [LARGE SCALE GENOMIC DNA]</scope>
    <source>
        <strain evidence="12 13">F0333</strain>
    </source>
</reference>
<evidence type="ECO:0000259" key="11">
    <source>
        <dbReference type="Pfam" id="PF02784"/>
    </source>
</evidence>
<dbReference type="Gene3D" id="2.40.37.10">
    <property type="entry name" value="Lyase, Ornithine Decarboxylase, Chain A, domain 1"/>
    <property type="match status" value="1"/>
</dbReference>
<accession>N6X6A8</accession>
<feature type="binding site" evidence="6">
    <location>
        <position position="431"/>
    </location>
    <ligand>
        <name>substrate</name>
    </ligand>
</feature>
<dbReference type="OrthoDB" id="9802241at2"/>
<dbReference type="eggNOG" id="COG0019">
    <property type="taxonomic scope" value="Bacteria"/>
</dbReference>